<dbReference type="Gene3D" id="3.30.70.1060">
    <property type="entry name" value="Dimeric alpha+beta barrel"/>
    <property type="match status" value="1"/>
</dbReference>
<organism evidence="3">
    <name type="scientific">Jonesiaceae bacterium BS-20</name>
    <dbReference type="NCBI Taxonomy" id="3120821"/>
    <lineage>
        <taxon>Bacteria</taxon>
        <taxon>Bacillati</taxon>
        <taxon>Actinomycetota</taxon>
        <taxon>Actinomycetes</taxon>
        <taxon>Micrococcales</taxon>
        <taxon>Jonesiaceae</taxon>
    </lineage>
</organism>
<gene>
    <name evidence="3" type="ORF">V5R04_05930</name>
</gene>
<feature type="domain" description="YCII-related" evidence="2">
    <location>
        <begin position="17"/>
        <end position="99"/>
    </location>
</feature>
<evidence type="ECO:0000256" key="1">
    <source>
        <dbReference type="ARBA" id="ARBA00007689"/>
    </source>
</evidence>
<comment type="similarity">
    <text evidence="1">Belongs to the YciI family.</text>
</comment>
<dbReference type="InterPro" id="IPR011008">
    <property type="entry name" value="Dimeric_a/b-barrel"/>
</dbReference>
<proteinExistence type="inferred from homology"/>
<dbReference type="AlphaFoldDB" id="A0AAU7DZS1"/>
<dbReference type="InterPro" id="IPR005545">
    <property type="entry name" value="YCII"/>
</dbReference>
<dbReference type="EMBL" id="CP146203">
    <property type="protein sequence ID" value="XBH22755.1"/>
    <property type="molecule type" value="Genomic_DNA"/>
</dbReference>
<name>A0AAU7DZS1_9MICO</name>
<protein>
    <submittedName>
        <fullName evidence="3">YciI family protein</fullName>
    </submittedName>
</protein>
<reference evidence="3" key="1">
    <citation type="submission" date="2024-02" db="EMBL/GenBank/DDBJ databases">
        <title>Tomenella chthoni gen. nov. sp. nov., a member of the family Jonesiaceae isolated from bat guano.</title>
        <authorList>
            <person name="Miller S.L."/>
            <person name="King J."/>
            <person name="Sankaranarayanan K."/>
            <person name="Lawson P.A."/>
        </authorList>
    </citation>
    <scope>NUCLEOTIDE SEQUENCE</scope>
    <source>
        <strain evidence="3">BS-20</strain>
    </source>
</reference>
<sequence>MTHATIYAWLDLAMQTFAITYVYSENTAALDENRPAHRGFLSGLAAAGMLLASGPVRQSDMTGALIIVQAENAGAAAALLDNDPFFKLGLVLDRAVVEWDIVIGAWASE</sequence>
<accession>A0AAU7DZS1</accession>
<dbReference type="Pfam" id="PF03795">
    <property type="entry name" value="YCII"/>
    <property type="match status" value="1"/>
</dbReference>
<evidence type="ECO:0000313" key="3">
    <source>
        <dbReference type="EMBL" id="XBH22755.1"/>
    </source>
</evidence>
<dbReference type="SUPFAM" id="SSF54909">
    <property type="entry name" value="Dimeric alpha+beta barrel"/>
    <property type="match status" value="1"/>
</dbReference>
<evidence type="ECO:0000259" key="2">
    <source>
        <dbReference type="Pfam" id="PF03795"/>
    </source>
</evidence>